<organism evidence="2 3">
    <name type="scientific">Cytobacillus praedii</name>
    <dbReference type="NCBI Taxonomy" id="1742358"/>
    <lineage>
        <taxon>Bacteria</taxon>
        <taxon>Bacillati</taxon>
        <taxon>Bacillota</taxon>
        <taxon>Bacilli</taxon>
        <taxon>Bacillales</taxon>
        <taxon>Bacillaceae</taxon>
        <taxon>Cytobacillus</taxon>
    </lineage>
</organism>
<feature type="region of interest" description="Disordered" evidence="1">
    <location>
        <begin position="78"/>
        <end position="103"/>
    </location>
</feature>
<keyword evidence="3" id="KW-1185">Reference proteome</keyword>
<comment type="caution">
    <text evidence="2">The sequence shown here is derived from an EMBL/GenBank/DDBJ whole genome shotgun (WGS) entry which is preliminary data.</text>
</comment>
<reference evidence="2 3" key="1">
    <citation type="submission" date="2019-03" db="EMBL/GenBank/DDBJ databases">
        <authorList>
            <person name="Jensen L."/>
            <person name="Storgaard J."/>
            <person name="Sulaj E."/>
            <person name="Schramm A."/>
            <person name="Marshall I.P.G."/>
        </authorList>
    </citation>
    <scope>NUCLEOTIDE SEQUENCE [LARGE SCALE GENOMIC DNA]</scope>
    <source>
        <strain evidence="2 3">2017H2G3</strain>
    </source>
</reference>
<dbReference type="Proteomes" id="UP000293846">
    <property type="component" value="Unassembled WGS sequence"/>
</dbReference>
<sequence>MAGITTVLTLGLVGCSSQNDDVPSPPNDPNCDDWEWDSDDGIWACEDSSSRHYGHYYYGGYYYGSKSALLKSDSYKSYKNSTSFKGGGKTSSGFGSGSKSIGG</sequence>
<evidence type="ECO:0000313" key="3">
    <source>
        <dbReference type="Proteomes" id="UP000293846"/>
    </source>
</evidence>
<name>A0A4R1AY13_9BACI</name>
<accession>A0A4R1AY13</accession>
<protein>
    <submittedName>
        <fullName evidence="2">Aminotransferase yhxA</fullName>
    </submittedName>
</protein>
<keyword evidence="2" id="KW-0032">Aminotransferase</keyword>
<feature type="compositionally biased region" description="Gly residues" evidence="1">
    <location>
        <begin position="85"/>
        <end position="103"/>
    </location>
</feature>
<evidence type="ECO:0000313" key="2">
    <source>
        <dbReference type="EMBL" id="TCJ02546.1"/>
    </source>
</evidence>
<evidence type="ECO:0000256" key="1">
    <source>
        <dbReference type="SAM" id="MobiDB-lite"/>
    </source>
</evidence>
<dbReference type="GO" id="GO:0008483">
    <property type="term" value="F:transaminase activity"/>
    <property type="evidence" value="ECO:0007669"/>
    <property type="project" value="UniProtKB-KW"/>
</dbReference>
<dbReference type="STRING" id="1742358.GCA_001439605_04106"/>
<proteinExistence type="predicted"/>
<keyword evidence="2" id="KW-0808">Transferase</keyword>
<dbReference type="EMBL" id="SJTH01000031">
    <property type="protein sequence ID" value="TCJ02546.1"/>
    <property type="molecule type" value="Genomic_DNA"/>
</dbReference>
<dbReference type="AlphaFoldDB" id="A0A4R1AY13"/>
<gene>
    <name evidence="2" type="ORF">E0Y62_19045</name>
</gene>